<name>A0ACB8UEA3_9APHY</name>
<protein>
    <submittedName>
        <fullName evidence="1">Armadillo-type protein</fullName>
    </submittedName>
</protein>
<organism evidence="1 2">
    <name type="scientific">Irpex rosettiformis</name>
    <dbReference type="NCBI Taxonomy" id="378272"/>
    <lineage>
        <taxon>Eukaryota</taxon>
        <taxon>Fungi</taxon>
        <taxon>Dikarya</taxon>
        <taxon>Basidiomycota</taxon>
        <taxon>Agaricomycotina</taxon>
        <taxon>Agaricomycetes</taxon>
        <taxon>Polyporales</taxon>
        <taxon>Irpicaceae</taxon>
        <taxon>Irpex</taxon>
    </lineage>
</organism>
<reference evidence="1" key="1">
    <citation type="journal article" date="2021" name="Environ. Microbiol.">
        <title>Gene family expansions and transcriptome signatures uncover fungal adaptations to wood decay.</title>
        <authorList>
            <person name="Hage H."/>
            <person name="Miyauchi S."/>
            <person name="Viragh M."/>
            <person name="Drula E."/>
            <person name="Min B."/>
            <person name="Chaduli D."/>
            <person name="Navarro D."/>
            <person name="Favel A."/>
            <person name="Norest M."/>
            <person name="Lesage-Meessen L."/>
            <person name="Balint B."/>
            <person name="Merenyi Z."/>
            <person name="de Eugenio L."/>
            <person name="Morin E."/>
            <person name="Martinez A.T."/>
            <person name="Baldrian P."/>
            <person name="Stursova M."/>
            <person name="Martinez M.J."/>
            <person name="Novotny C."/>
            <person name="Magnuson J.K."/>
            <person name="Spatafora J.W."/>
            <person name="Maurice S."/>
            <person name="Pangilinan J."/>
            <person name="Andreopoulos W."/>
            <person name="LaButti K."/>
            <person name="Hundley H."/>
            <person name="Na H."/>
            <person name="Kuo A."/>
            <person name="Barry K."/>
            <person name="Lipzen A."/>
            <person name="Henrissat B."/>
            <person name="Riley R."/>
            <person name="Ahrendt S."/>
            <person name="Nagy L.G."/>
            <person name="Grigoriev I.V."/>
            <person name="Martin F."/>
            <person name="Rosso M.N."/>
        </authorList>
    </citation>
    <scope>NUCLEOTIDE SEQUENCE</scope>
    <source>
        <strain evidence="1">CBS 384.51</strain>
    </source>
</reference>
<keyword evidence="2" id="KW-1185">Reference proteome</keyword>
<comment type="caution">
    <text evidence="1">The sequence shown here is derived from an EMBL/GenBank/DDBJ whole genome shotgun (WGS) entry which is preliminary data.</text>
</comment>
<sequence>MPREHRKRGKKHKKQVEEVNAEVAALHRNSAPNEAQNTEAGPSWIVSRPSSSEFNAEAPFGYVDSEVKAYFRTVDTQIREWQDGGHNVTEDGDTDPNDNRRMFFAAALTEMSGKEKELSTDPDCSNILERMAYSMDDFARRVFLDRLTGSYKTLIRHRFASHVCQTFFEVTSDTIARECRNIIPSTPESADEGELLLMKDLILDASEELLPDLPSLAMDPFASHVLRALLATLVPTLFHSDHKSSIRSRRSAAHKARQGPRSSVFVPEVRKEAAPTSNLVIPEYKTQARKFVIKLGDALGGNEVRALAASQVASPLLQMLLEIEADQNMALSPDSLSDRVLDGLITQILNNDSEEYLASDYVGTLLRDPTSSHLLETLVARLPDNVFEVVWKTYFKGKLSRLAVHPVANFVVAKCLGRASGEQLRQASKEIEGVSDKIYKSSRTGVFRALVERAGTLGAGEAAVLKTILSAASIDAGEPDGVKAFVPCLLRVIVVQEYQKLLETQSINVQKPVPDSRPGWRGHVEALEDPQAVKTQGAILLQAILKLSSPHNQLVLDSIFAQSTDDLIAIAHDVTSSRVLDVILTSLSVPFKEKRRFVMQFIGHYHILVDDRIGSRVGDNCWAFADPYLREKIARSLFSQESTLAGSFYGKFFARNLNLHLLKKDPEQWKAAQTKSRAAVSAQIEQRAHPIQPPPAKSPPSLVASNPSTSLEAKKRSKRKHRAEDEIDKLFKEKLGKKVKKAALEQVTFSDDAEEDKGDNTSTKKRKKGEADGQRDDLQEVLGAVKAAPKGEGNHRAKKKK</sequence>
<proteinExistence type="predicted"/>
<gene>
    <name evidence="1" type="ORF">BDY19DRAFT_983213</name>
</gene>
<accession>A0ACB8UEA3</accession>
<dbReference type="Proteomes" id="UP001055072">
    <property type="component" value="Unassembled WGS sequence"/>
</dbReference>
<evidence type="ECO:0000313" key="1">
    <source>
        <dbReference type="EMBL" id="KAI0092558.1"/>
    </source>
</evidence>
<evidence type="ECO:0000313" key="2">
    <source>
        <dbReference type="Proteomes" id="UP001055072"/>
    </source>
</evidence>
<dbReference type="EMBL" id="MU274903">
    <property type="protein sequence ID" value="KAI0092558.1"/>
    <property type="molecule type" value="Genomic_DNA"/>
</dbReference>